<keyword evidence="1" id="KW-0328">Glycosyltransferase</keyword>
<dbReference type="GO" id="GO:0016758">
    <property type="term" value="F:hexosyltransferase activity"/>
    <property type="evidence" value="ECO:0007669"/>
    <property type="project" value="TreeGrafter"/>
</dbReference>
<evidence type="ECO:0000313" key="4">
    <source>
        <dbReference type="Proteomes" id="UP001139682"/>
    </source>
</evidence>
<keyword evidence="2" id="KW-0808">Transferase</keyword>
<name>A0A9X1W7L0_9GAMM</name>
<evidence type="ECO:0000256" key="2">
    <source>
        <dbReference type="ARBA" id="ARBA00022679"/>
    </source>
</evidence>
<dbReference type="PANTHER" id="PTHR34136:SF1">
    <property type="entry name" value="UDP-N-ACETYL-D-MANNOSAMINURONIC ACID TRANSFERASE"/>
    <property type="match status" value="1"/>
</dbReference>
<comment type="caution">
    <text evidence="3">The sequence shown here is derived from an EMBL/GenBank/DDBJ whole genome shotgun (WGS) entry which is preliminary data.</text>
</comment>
<dbReference type="AlphaFoldDB" id="A0A9X1W7L0"/>
<accession>A0A9X1W7L0</accession>
<dbReference type="EMBL" id="JALGRD010000009">
    <property type="protein sequence ID" value="MCJ0975119.1"/>
    <property type="molecule type" value="Genomic_DNA"/>
</dbReference>
<dbReference type="Pfam" id="PF03808">
    <property type="entry name" value="Glyco_tran_WecG"/>
    <property type="match status" value="1"/>
</dbReference>
<evidence type="ECO:0000256" key="1">
    <source>
        <dbReference type="ARBA" id="ARBA00022676"/>
    </source>
</evidence>
<dbReference type="CDD" id="cd06533">
    <property type="entry name" value="Glyco_transf_WecG_TagA"/>
    <property type="match status" value="1"/>
</dbReference>
<sequence>MKKPLARGIDPLIGKLELLDEADIAAFMAELKEREAPTILGFLNQHGYNIAQRNFSVLKSFMQVNYLLRDGIGIKMACQFNGVDPKANLNGSDFIPDLIDELVGRSEGEYELFAMGTREPWLSEGARRLFGGRAFHAIDGFRHAEDYLKFYQAHHVPGRFPIIVMAMGMPKQEQVALYLQQAMDCRALLICGGAILDFSAQRFPRAPLFFRKFGLEWAFRMLIEPRRLFKRYAVGIPVFFYYLVRNALSGDRRMSNWNALKREP</sequence>
<dbReference type="RefSeq" id="WP_243607166.1">
    <property type="nucleotide sequence ID" value="NZ_JALGRD010000009.1"/>
</dbReference>
<protein>
    <submittedName>
        <fullName evidence="3">WecB/TagA/CpsF family glycosyltransferase</fullName>
    </submittedName>
</protein>
<evidence type="ECO:0000313" key="3">
    <source>
        <dbReference type="EMBL" id="MCJ0975119.1"/>
    </source>
</evidence>
<keyword evidence="4" id="KW-1185">Reference proteome</keyword>
<gene>
    <name evidence="3" type="ORF">MST27_17235</name>
</gene>
<reference evidence="3" key="1">
    <citation type="submission" date="2022-03" db="EMBL/GenBank/DDBJ databases">
        <title>Pseudomonas marianensis sp. nov., a marine bacterium isolated from deep-sea sediments of the Mariana Trench.</title>
        <authorList>
            <person name="Wei Y."/>
        </authorList>
    </citation>
    <scope>NUCLEOTIDE SEQUENCE</scope>
    <source>
        <strain evidence="3">PS1</strain>
    </source>
</reference>
<dbReference type="InterPro" id="IPR004629">
    <property type="entry name" value="WecG_TagA_CpsF"/>
</dbReference>
<dbReference type="PANTHER" id="PTHR34136">
    <property type="match status" value="1"/>
</dbReference>
<proteinExistence type="predicted"/>
<dbReference type="Proteomes" id="UP001139682">
    <property type="component" value="Unassembled WGS sequence"/>
</dbReference>
<organism evidence="3 4">
    <name type="scientific">Stutzerimonas marianensis</name>
    <dbReference type="NCBI Taxonomy" id="2929513"/>
    <lineage>
        <taxon>Bacteria</taxon>
        <taxon>Pseudomonadati</taxon>
        <taxon>Pseudomonadota</taxon>
        <taxon>Gammaproteobacteria</taxon>
        <taxon>Pseudomonadales</taxon>
        <taxon>Pseudomonadaceae</taxon>
        <taxon>Stutzerimonas</taxon>
    </lineage>
</organism>